<name>A0ABV9UZI3_STRAZ</name>
<gene>
    <name evidence="1" type="ORF">ACFPL4_02100</name>
</gene>
<organism evidence="1 2">
    <name type="scientific">Streptomyces atroolivaceus</name>
    <dbReference type="NCBI Taxonomy" id="66869"/>
    <lineage>
        <taxon>Bacteria</taxon>
        <taxon>Bacillati</taxon>
        <taxon>Actinomycetota</taxon>
        <taxon>Actinomycetes</taxon>
        <taxon>Kitasatosporales</taxon>
        <taxon>Streptomycetaceae</taxon>
        <taxon>Streptomyces</taxon>
    </lineage>
</organism>
<reference evidence="2" key="1">
    <citation type="journal article" date="2019" name="Int. J. Syst. Evol. Microbiol.">
        <title>The Global Catalogue of Microorganisms (GCM) 10K type strain sequencing project: providing services to taxonomists for standard genome sequencing and annotation.</title>
        <authorList>
            <consortium name="The Broad Institute Genomics Platform"/>
            <consortium name="The Broad Institute Genome Sequencing Center for Infectious Disease"/>
            <person name="Wu L."/>
            <person name="Ma J."/>
        </authorList>
    </citation>
    <scope>NUCLEOTIDE SEQUENCE [LARGE SCALE GENOMIC DNA]</scope>
    <source>
        <strain evidence="2">ICMP 257</strain>
    </source>
</reference>
<protein>
    <submittedName>
        <fullName evidence="1">Uncharacterized protein</fullName>
    </submittedName>
</protein>
<comment type="caution">
    <text evidence="1">The sequence shown here is derived from an EMBL/GenBank/DDBJ whole genome shotgun (WGS) entry which is preliminary data.</text>
</comment>
<dbReference type="GeneID" id="31232418"/>
<keyword evidence="2" id="KW-1185">Reference proteome</keyword>
<dbReference type="EMBL" id="JBHSJE010000001">
    <property type="protein sequence ID" value="MFC4977156.1"/>
    <property type="molecule type" value="Genomic_DNA"/>
</dbReference>
<evidence type="ECO:0000313" key="1">
    <source>
        <dbReference type="EMBL" id="MFC4977156.1"/>
    </source>
</evidence>
<evidence type="ECO:0000313" key="2">
    <source>
        <dbReference type="Proteomes" id="UP001595908"/>
    </source>
</evidence>
<accession>A0ABV9UZI3</accession>
<dbReference type="Proteomes" id="UP001595908">
    <property type="component" value="Unassembled WGS sequence"/>
</dbReference>
<dbReference type="RefSeq" id="WP_244300061.1">
    <property type="nucleotide sequence ID" value="NZ_JBHSJE010000001.1"/>
</dbReference>
<sequence>MMPGTLVKPLVRVPVQSGPTVRVQDLTGAERAVALYASDMPSGRRRHSSEQVREWIVQGVERLGVEEIRRRGEFFYGHRLLELHGLVTAQIQQRHEQRFPKRGRLNVADQQAADNVYGDRMSEATRLRNGTAAVDGDCPCRGTRYIPAFYDEDCGPVDMLCPVHARAEIRRHRAGYGQTFDLRDDVRHTPRHTGEQR</sequence>
<proteinExistence type="predicted"/>